<evidence type="ECO:0000313" key="2">
    <source>
        <dbReference type="Proteomes" id="UP000244005"/>
    </source>
</evidence>
<gene>
    <name evidence="1" type="ORF">MARPO_0204s0006</name>
</gene>
<dbReference type="Proteomes" id="UP000244005">
    <property type="component" value="Unassembled WGS sequence"/>
</dbReference>
<protein>
    <submittedName>
        <fullName evidence="1">Uncharacterized protein</fullName>
    </submittedName>
</protein>
<reference evidence="2" key="1">
    <citation type="journal article" date="2017" name="Cell">
        <title>Insights into land plant evolution garnered from the Marchantia polymorpha genome.</title>
        <authorList>
            <person name="Bowman J.L."/>
            <person name="Kohchi T."/>
            <person name="Yamato K.T."/>
            <person name="Jenkins J."/>
            <person name="Shu S."/>
            <person name="Ishizaki K."/>
            <person name="Yamaoka S."/>
            <person name="Nishihama R."/>
            <person name="Nakamura Y."/>
            <person name="Berger F."/>
            <person name="Adam C."/>
            <person name="Aki S.S."/>
            <person name="Althoff F."/>
            <person name="Araki T."/>
            <person name="Arteaga-Vazquez M.A."/>
            <person name="Balasubrmanian S."/>
            <person name="Barry K."/>
            <person name="Bauer D."/>
            <person name="Boehm C.R."/>
            <person name="Briginshaw L."/>
            <person name="Caballero-Perez J."/>
            <person name="Catarino B."/>
            <person name="Chen F."/>
            <person name="Chiyoda S."/>
            <person name="Chovatia M."/>
            <person name="Davies K.M."/>
            <person name="Delmans M."/>
            <person name="Demura T."/>
            <person name="Dierschke T."/>
            <person name="Dolan L."/>
            <person name="Dorantes-Acosta A.E."/>
            <person name="Eklund D.M."/>
            <person name="Florent S.N."/>
            <person name="Flores-Sandoval E."/>
            <person name="Fujiyama A."/>
            <person name="Fukuzawa H."/>
            <person name="Galik B."/>
            <person name="Grimanelli D."/>
            <person name="Grimwood J."/>
            <person name="Grossniklaus U."/>
            <person name="Hamada T."/>
            <person name="Haseloff J."/>
            <person name="Hetherington A.J."/>
            <person name="Higo A."/>
            <person name="Hirakawa Y."/>
            <person name="Hundley H.N."/>
            <person name="Ikeda Y."/>
            <person name="Inoue K."/>
            <person name="Inoue S.I."/>
            <person name="Ishida S."/>
            <person name="Jia Q."/>
            <person name="Kakita M."/>
            <person name="Kanazawa T."/>
            <person name="Kawai Y."/>
            <person name="Kawashima T."/>
            <person name="Kennedy M."/>
            <person name="Kinose K."/>
            <person name="Kinoshita T."/>
            <person name="Kohara Y."/>
            <person name="Koide E."/>
            <person name="Komatsu K."/>
            <person name="Kopischke S."/>
            <person name="Kubo M."/>
            <person name="Kyozuka J."/>
            <person name="Lagercrantz U."/>
            <person name="Lin S.S."/>
            <person name="Lindquist E."/>
            <person name="Lipzen A.M."/>
            <person name="Lu C.W."/>
            <person name="De Luna E."/>
            <person name="Martienssen R.A."/>
            <person name="Minamino N."/>
            <person name="Mizutani M."/>
            <person name="Mizutani M."/>
            <person name="Mochizuki N."/>
            <person name="Monte I."/>
            <person name="Mosher R."/>
            <person name="Nagasaki H."/>
            <person name="Nakagami H."/>
            <person name="Naramoto S."/>
            <person name="Nishitani K."/>
            <person name="Ohtani M."/>
            <person name="Okamoto T."/>
            <person name="Okumura M."/>
            <person name="Phillips J."/>
            <person name="Pollak B."/>
            <person name="Reinders A."/>
            <person name="Rovekamp M."/>
            <person name="Sano R."/>
            <person name="Sawa S."/>
            <person name="Schmid M.W."/>
            <person name="Shirakawa M."/>
            <person name="Solano R."/>
            <person name="Spunde A."/>
            <person name="Suetsugu N."/>
            <person name="Sugano S."/>
            <person name="Sugiyama A."/>
            <person name="Sun R."/>
            <person name="Suzuki Y."/>
            <person name="Takenaka M."/>
            <person name="Takezawa D."/>
            <person name="Tomogane H."/>
            <person name="Tsuzuki M."/>
            <person name="Ueda T."/>
            <person name="Umeda M."/>
            <person name="Ward J.M."/>
            <person name="Watanabe Y."/>
            <person name="Yazaki K."/>
            <person name="Yokoyama R."/>
            <person name="Yoshitake Y."/>
            <person name="Yotsui I."/>
            <person name="Zachgo S."/>
            <person name="Schmutz J."/>
        </authorList>
    </citation>
    <scope>NUCLEOTIDE SEQUENCE [LARGE SCALE GENOMIC DNA]</scope>
    <source>
        <strain evidence="2">Tak-1</strain>
    </source>
</reference>
<dbReference type="Gramene" id="Mp8g09420.1">
    <property type="protein sequence ID" value="Mp8g09420.1.cds1"/>
    <property type="gene ID" value="Mp8g09420"/>
</dbReference>
<evidence type="ECO:0000313" key="1">
    <source>
        <dbReference type="EMBL" id="PTQ27342.1"/>
    </source>
</evidence>
<dbReference type="EMBL" id="KZ772950">
    <property type="protein sequence ID" value="PTQ27342.1"/>
    <property type="molecule type" value="Genomic_DNA"/>
</dbReference>
<dbReference type="AlphaFoldDB" id="A0A2R6W0G6"/>
<organism evidence="1 2">
    <name type="scientific">Marchantia polymorpha</name>
    <name type="common">Common liverwort</name>
    <name type="synonym">Marchantia aquatica</name>
    <dbReference type="NCBI Taxonomy" id="3197"/>
    <lineage>
        <taxon>Eukaryota</taxon>
        <taxon>Viridiplantae</taxon>
        <taxon>Streptophyta</taxon>
        <taxon>Embryophyta</taxon>
        <taxon>Marchantiophyta</taxon>
        <taxon>Marchantiopsida</taxon>
        <taxon>Marchantiidae</taxon>
        <taxon>Marchantiales</taxon>
        <taxon>Marchantiaceae</taxon>
        <taxon>Marchantia</taxon>
    </lineage>
</organism>
<sequence>MFGPVSGSIKGAQPPARPMVPVVRTKPISRCACEAAAMTVRLGSISARVSVPCLPLLSVPRRPFPH</sequence>
<name>A0A2R6W0G6_MARPO</name>
<accession>A0A2R6W0G6</accession>
<proteinExistence type="predicted"/>
<keyword evidence="2" id="KW-1185">Reference proteome</keyword>